<keyword evidence="1 4" id="KW-0489">Methyltransferase</keyword>
<dbReference type="SUPFAM" id="SSF53335">
    <property type="entry name" value="S-adenosyl-L-methionine-dependent methyltransferases"/>
    <property type="match status" value="1"/>
</dbReference>
<dbReference type="Pfam" id="PF01555">
    <property type="entry name" value="N6_N4_Mtase"/>
    <property type="match status" value="1"/>
</dbReference>
<accession>A0A8S5N550</accession>
<evidence type="ECO:0000313" key="4">
    <source>
        <dbReference type="EMBL" id="DAD89821.1"/>
    </source>
</evidence>
<dbReference type="EMBL" id="BK015070">
    <property type="protein sequence ID" value="DAD89821.1"/>
    <property type="molecule type" value="Genomic_DNA"/>
</dbReference>
<evidence type="ECO:0000259" key="3">
    <source>
        <dbReference type="Pfam" id="PF01555"/>
    </source>
</evidence>
<name>A0A8S5N550_9CAUD</name>
<dbReference type="GO" id="GO:0008170">
    <property type="term" value="F:N-methyltransferase activity"/>
    <property type="evidence" value="ECO:0007669"/>
    <property type="project" value="InterPro"/>
</dbReference>
<dbReference type="InterPro" id="IPR029063">
    <property type="entry name" value="SAM-dependent_MTases_sf"/>
</dbReference>
<evidence type="ECO:0000256" key="2">
    <source>
        <dbReference type="ARBA" id="ARBA00022679"/>
    </source>
</evidence>
<dbReference type="PRINTS" id="PR00508">
    <property type="entry name" value="S21N4MTFRASE"/>
</dbReference>
<dbReference type="PANTHER" id="PTHR13370:SF3">
    <property type="entry name" value="TRNA (GUANINE(10)-N2)-METHYLTRANSFERASE HOMOLOG"/>
    <property type="match status" value="1"/>
</dbReference>
<dbReference type="InterPro" id="IPR001091">
    <property type="entry name" value="RM_Methyltransferase"/>
</dbReference>
<organism evidence="4">
    <name type="scientific">Myoviridae sp. ctsip2</name>
    <dbReference type="NCBI Taxonomy" id="2826705"/>
    <lineage>
        <taxon>Viruses</taxon>
        <taxon>Duplodnaviria</taxon>
        <taxon>Heunggongvirae</taxon>
        <taxon>Uroviricota</taxon>
        <taxon>Caudoviricetes</taxon>
    </lineage>
</organism>
<reference evidence="4" key="1">
    <citation type="journal article" date="2021" name="Proc. Natl. Acad. Sci. U.S.A.">
        <title>A Catalog of Tens of Thousands of Viruses from Human Metagenomes Reveals Hidden Associations with Chronic Diseases.</title>
        <authorList>
            <person name="Tisza M.J."/>
            <person name="Buck C.B."/>
        </authorList>
    </citation>
    <scope>NUCLEOTIDE SEQUENCE</scope>
    <source>
        <strain evidence="4">Ctsip2</strain>
    </source>
</reference>
<dbReference type="GO" id="GO:0032259">
    <property type="term" value="P:methylation"/>
    <property type="evidence" value="ECO:0007669"/>
    <property type="project" value="UniProtKB-KW"/>
</dbReference>
<dbReference type="GO" id="GO:0003677">
    <property type="term" value="F:DNA binding"/>
    <property type="evidence" value="ECO:0007669"/>
    <property type="project" value="InterPro"/>
</dbReference>
<sequence>MLNTIINGDALETLKSMPDNYVDLVVTDIPYKIRVKQSAGAFGSLKRWHYKDLEILSNGISDAVLVELCRVMKKINIYIFCSKEQIPQMLNFFLPKKCNWQILTWHKTNPIPSCGNSYMPDTEYCLFFREKGVWVGGSPLTKATYYITPTNKEDKQKYGHPTPKPLHIIRNLIINSSNEGDIVLAPYVGSGTTAVAAKELNRHYIGIDKEEKYCKIAIERLKTEQLKLF</sequence>
<protein>
    <submittedName>
        <fullName evidence="4">Adenine-specific methyltransferase</fullName>
    </submittedName>
</protein>
<keyword evidence="2" id="KW-0808">Transferase</keyword>
<feature type="domain" description="DNA methylase N-4/N-6" evidence="3">
    <location>
        <begin position="22"/>
        <end position="218"/>
    </location>
</feature>
<evidence type="ECO:0000256" key="1">
    <source>
        <dbReference type="ARBA" id="ARBA00022603"/>
    </source>
</evidence>
<dbReference type="Gene3D" id="3.40.50.150">
    <property type="entry name" value="Vaccinia Virus protein VP39"/>
    <property type="match status" value="1"/>
</dbReference>
<dbReference type="PANTHER" id="PTHR13370">
    <property type="entry name" value="RNA METHYLASE-RELATED"/>
    <property type="match status" value="1"/>
</dbReference>
<dbReference type="InterPro" id="IPR002941">
    <property type="entry name" value="DNA_methylase_N4/N6"/>
</dbReference>
<proteinExistence type="predicted"/>